<keyword evidence="1" id="KW-0472">Membrane</keyword>
<evidence type="ECO:0000256" key="1">
    <source>
        <dbReference type="SAM" id="Phobius"/>
    </source>
</evidence>
<accession>A0ABP3VUI6</accession>
<keyword evidence="1" id="KW-1133">Transmembrane helix</keyword>
<feature type="transmembrane region" description="Helical" evidence="1">
    <location>
        <begin position="38"/>
        <end position="59"/>
    </location>
</feature>
<gene>
    <name evidence="2" type="ORF">GCM10008908_12100</name>
</gene>
<sequence length="70" mass="8034">MKNREGKKGTEEHLNRNILILSIAILHQPISKIIDNKYLLITFNLGYVLLAIYFIILLLKDMGGYSSKTQ</sequence>
<keyword evidence="3" id="KW-1185">Reference proteome</keyword>
<proteinExistence type="predicted"/>
<dbReference type="RefSeq" id="WP_343824636.1">
    <property type="nucleotide sequence ID" value="NZ_BAAACI010000002.1"/>
</dbReference>
<keyword evidence="1" id="KW-0812">Transmembrane</keyword>
<comment type="caution">
    <text evidence="2">The sequence shown here is derived from an EMBL/GenBank/DDBJ whole genome shotgun (WGS) entry which is preliminary data.</text>
</comment>
<name>A0ABP3VUI6_CLOSU</name>
<protein>
    <submittedName>
        <fullName evidence="2">Uncharacterized protein</fullName>
    </submittedName>
</protein>
<evidence type="ECO:0000313" key="3">
    <source>
        <dbReference type="Proteomes" id="UP001501047"/>
    </source>
</evidence>
<reference evidence="3" key="1">
    <citation type="journal article" date="2019" name="Int. J. Syst. Evol. Microbiol.">
        <title>The Global Catalogue of Microorganisms (GCM) 10K type strain sequencing project: providing services to taxonomists for standard genome sequencing and annotation.</title>
        <authorList>
            <consortium name="The Broad Institute Genomics Platform"/>
            <consortium name="The Broad Institute Genome Sequencing Center for Infectious Disease"/>
            <person name="Wu L."/>
            <person name="Ma J."/>
        </authorList>
    </citation>
    <scope>NUCLEOTIDE SEQUENCE [LARGE SCALE GENOMIC DNA]</scope>
    <source>
        <strain evidence="3">JCM 1417</strain>
    </source>
</reference>
<dbReference type="EMBL" id="BAAACI010000002">
    <property type="protein sequence ID" value="GAA0769987.1"/>
    <property type="molecule type" value="Genomic_DNA"/>
</dbReference>
<dbReference type="Proteomes" id="UP001501047">
    <property type="component" value="Unassembled WGS sequence"/>
</dbReference>
<evidence type="ECO:0000313" key="2">
    <source>
        <dbReference type="EMBL" id="GAA0769987.1"/>
    </source>
</evidence>
<organism evidence="2 3">
    <name type="scientific">Clostridium subterminale</name>
    <dbReference type="NCBI Taxonomy" id="1550"/>
    <lineage>
        <taxon>Bacteria</taxon>
        <taxon>Bacillati</taxon>
        <taxon>Bacillota</taxon>
        <taxon>Clostridia</taxon>
        <taxon>Eubacteriales</taxon>
        <taxon>Clostridiaceae</taxon>
        <taxon>Clostridium</taxon>
    </lineage>
</organism>